<evidence type="ECO:0000256" key="1">
    <source>
        <dbReference type="ARBA" id="ARBA00009054"/>
    </source>
</evidence>
<dbReference type="InterPro" id="IPR013805">
    <property type="entry name" value="GrpE_CC"/>
</dbReference>
<dbReference type="Proteomes" id="UP000553706">
    <property type="component" value="Unassembled WGS sequence"/>
</dbReference>
<evidence type="ECO:0000256" key="4">
    <source>
        <dbReference type="HAMAP-Rule" id="MF_01151"/>
    </source>
</evidence>
<sequence length="179" mass="20152">MSENTQQNETTPQEETLLEAPDQRIAALEQELQEMRDKWLRSEAEMANLRARTKREVDDARAFAVQKFARDVVEAAENLKRGIDSLPKRTEDEPEIVAKMRDGFEGIERSFVALLERNGITRQDPTGAAFDANLHQAMAEQESAEHPPGTVIQAWSQTWQLNGRLLRPAMVVVSKAPAA</sequence>
<gene>
    <name evidence="4" type="primary">grpE</name>
    <name evidence="7" type="ORF">HNP71_000699</name>
</gene>
<proteinExistence type="inferred from homology"/>
<dbReference type="PRINTS" id="PR00773">
    <property type="entry name" value="GRPEPROTEIN"/>
</dbReference>
<evidence type="ECO:0000313" key="7">
    <source>
        <dbReference type="EMBL" id="MBB5372461.1"/>
    </source>
</evidence>
<keyword evidence="4" id="KW-0963">Cytoplasm</keyword>
<keyword evidence="3 4" id="KW-0143">Chaperone</keyword>
<dbReference type="HAMAP" id="MF_01151">
    <property type="entry name" value="GrpE"/>
    <property type="match status" value="1"/>
</dbReference>
<dbReference type="SUPFAM" id="SSF58014">
    <property type="entry name" value="Coiled-coil domain of nucleotide exchange factor GrpE"/>
    <property type="match status" value="1"/>
</dbReference>
<evidence type="ECO:0000256" key="6">
    <source>
        <dbReference type="SAM" id="MobiDB-lite"/>
    </source>
</evidence>
<dbReference type="GO" id="GO:0000774">
    <property type="term" value="F:adenyl-nucleotide exchange factor activity"/>
    <property type="evidence" value="ECO:0007669"/>
    <property type="project" value="InterPro"/>
</dbReference>
<organism evidence="7 8">
    <name type="scientific">Acidocella aromatica</name>
    <dbReference type="NCBI Taxonomy" id="1303579"/>
    <lineage>
        <taxon>Bacteria</taxon>
        <taxon>Pseudomonadati</taxon>
        <taxon>Pseudomonadota</taxon>
        <taxon>Alphaproteobacteria</taxon>
        <taxon>Acetobacterales</taxon>
        <taxon>Acidocellaceae</taxon>
        <taxon>Acidocella</taxon>
    </lineage>
</organism>
<comment type="function">
    <text evidence="4">Participates actively in the response to hyperosmotic and heat shock by preventing the aggregation of stress-denatured proteins, in association with DnaK and GrpE. It is the nucleotide exchange factor for DnaK and may function as a thermosensor. Unfolded proteins bind initially to DnaJ; upon interaction with the DnaJ-bound protein, DnaK hydrolyzes its bound ATP, resulting in the formation of a stable complex. GrpE releases ADP from DnaK; ATP binding to DnaK triggers the release of the substrate protein, thus completing the reaction cycle. Several rounds of ATP-dependent interactions between DnaJ, DnaK and GrpE are required for fully efficient folding.</text>
</comment>
<dbReference type="GO" id="GO:0051082">
    <property type="term" value="F:unfolded protein binding"/>
    <property type="evidence" value="ECO:0007669"/>
    <property type="project" value="TreeGrafter"/>
</dbReference>
<dbReference type="GO" id="GO:0005737">
    <property type="term" value="C:cytoplasm"/>
    <property type="evidence" value="ECO:0007669"/>
    <property type="project" value="UniProtKB-SubCell"/>
</dbReference>
<keyword evidence="2 4" id="KW-0346">Stress response</keyword>
<dbReference type="InterPro" id="IPR009012">
    <property type="entry name" value="GrpE_head"/>
</dbReference>
<comment type="subcellular location">
    <subcellularLocation>
        <location evidence="4">Cytoplasm</location>
    </subcellularLocation>
</comment>
<evidence type="ECO:0000313" key="8">
    <source>
        <dbReference type="Proteomes" id="UP000553706"/>
    </source>
</evidence>
<dbReference type="PANTHER" id="PTHR21237:SF23">
    <property type="entry name" value="GRPE PROTEIN HOMOLOG, MITOCHONDRIAL"/>
    <property type="match status" value="1"/>
</dbReference>
<evidence type="ECO:0000256" key="5">
    <source>
        <dbReference type="RuleBase" id="RU004478"/>
    </source>
</evidence>
<dbReference type="RefSeq" id="WP_183265485.1">
    <property type="nucleotide sequence ID" value="NZ_JACHFJ010000002.1"/>
</dbReference>
<reference evidence="7 8" key="1">
    <citation type="submission" date="2020-08" db="EMBL/GenBank/DDBJ databases">
        <title>Genomic Encyclopedia of Type Strains, Phase IV (KMG-IV): sequencing the most valuable type-strain genomes for metagenomic binning, comparative biology and taxonomic classification.</title>
        <authorList>
            <person name="Goeker M."/>
        </authorList>
    </citation>
    <scope>NUCLEOTIDE SEQUENCE [LARGE SCALE GENOMIC DNA]</scope>
    <source>
        <strain evidence="7 8">DSM 27026</strain>
    </source>
</reference>
<dbReference type="GO" id="GO:0042803">
    <property type="term" value="F:protein homodimerization activity"/>
    <property type="evidence" value="ECO:0007669"/>
    <property type="project" value="InterPro"/>
</dbReference>
<dbReference type="PANTHER" id="PTHR21237">
    <property type="entry name" value="GRPE PROTEIN"/>
    <property type="match status" value="1"/>
</dbReference>
<feature type="region of interest" description="Disordered" evidence="6">
    <location>
        <begin position="1"/>
        <end position="22"/>
    </location>
</feature>
<name>A0A840VLK0_9PROT</name>
<dbReference type="Gene3D" id="2.30.22.10">
    <property type="entry name" value="Head domain of nucleotide exchange factor GrpE"/>
    <property type="match status" value="1"/>
</dbReference>
<evidence type="ECO:0000256" key="3">
    <source>
        <dbReference type="ARBA" id="ARBA00023186"/>
    </source>
</evidence>
<evidence type="ECO:0000256" key="2">
    <source>
        <dbReference type="ARBA" id="ARBA00023016"/>
    </source>
</evidence>
<accession>A0A840VLK0</accession>
<dbReference type="GO" id="GO:0051087">
    <property type="term" value="F:protein-folding chaperone binding"/>
    <property type="evidence" value="ECO:0007669"/>
    <property type="project" value="InterPro"/>
</dbReference>
<comment type="caution">
    <text evidence="7">The sequence shown here is derived from an EMBL/GenBank/DDBJ whole genome shotgun (WGS) entry which is preliminary data.</text>
</comment>
<feature type="compositionally biased region" description="Low complexity" evidence="6">
    <location>
        <begin position="1"/>
        <end position="19"/>
    </location>
</feature>
<dbReference type="SUPFAM" id="SSF51064">
    <property type="entry name" value="Head domain of nucleotide exchange factor GrpE"/>
    <property type="match status" value="1"/>
</dbReference>
<comment type="subunit">
    <text evidence="4">Homodimer.</text>
</comment>
<dbReference type="EMBL" id="JACHFJ010000002">
    <property type="protein sequence ID" value="MBB5372461.1"/>
    <property type="molecule type" value="Genomic_DNA"/>
</dbReference>
<dbReference type="Gene3D" id="3.90.20.20">
    <property type="match status" value="1"/>
</dbReference>
<dbReference type="CDD" id="cd00446">
    <property type="entry name" value="GrpE"/>
    <property type="match status" value="1"/>
</dbReference>
<dbReference type="InterPro" id="IPR000740">
    <property type="entry name" value="GrpE"/>
</dbReference>
<dbReference type="GO" id="GO:0006457">
    <property type="term" value="P:protein folding"/>
    <property type="evidence" value="ECO:0007669"/>
    <property type="project" value="InterPro"/>
</dbReference>
<dbReference type="AlphaFoldDB" id="A0A840VLK0"/>
<comment type="similarity">
    <text evidence="1 4 5">Belongs to the GrpE family.</text>
</comment>
<keyword evidence="8" id="KW-1185">Reference proteome</keyword>
<dbReference type="Pfam" id="PF01025">
    <property type="entry name" value="GrpE"/>
    <property type="match status" value="1"/>
</dbReference>
<protein>
    <recommendedName>
        <fullName evidence="4">Protein GrpE</fullName>
    </recommendedName>
    <alternativeName>
        <fullName evidence="4">HSP-70 cofactor</fullName>
    </alternativeName>
</protein>